<dbReference type="Proteomes" id="UP001620597">
    <property type="component" value="Unassembled WGS sequence"/>
</dbReference>
<accession>A0ABW8NMD2</accession>
<evidence type="ECO:0000313" key="1">
    <source>
        <dbReference type="EMBL" id="MFK4754151.1"/>
    </source>
</evidence>
<sequence>MTMLAFLLEEPSAKKVLDEILPRLLPTEVTFICTPHEGKTDLERSIPNKLRGWNVPNSWFIVVRDKDQGDCIALKQQLKQLCTDNGRPETLVRIVVHELESWFLGDLAAVAHAFNQPTLAKKQNSKKFRNPDALANAQQELKKLIKSYQKNSGARAIAPHLSLIDNQSESYRQFLSGVTRFLNECRAADHQADRKKP</sequence>
<dbReference type="InterPro" id="IPR025455">
    <property type="entry name" value="DUF4276"/>
</dbReference>
<name>A0ABW8NMD2_9GAMM</name>
<organism evidence="1 2">
    <name type="scientific">Oceanobacter antarcticus</name>
    <dbReference type="NCBI Taxonomy" id="3133425"/>
    <lineage>
        <taxon>Bacteria</taxon>
        <taxon>Pseudomonadati</taxon>
        <taxon>Pseudomonadota</taxon>
        <taxon>Gammaproteobacteria</taxon>
        <taxon>Oceanospirillales</taxon>
        <taxon>Oceanospirillaceae</taxon>
        <taxon>Oceanobacter</taxon>
    </lineage>
</organism>
<comment type="caution">
    <text evidence="1">The sequence shown here is derived from an EMBL/GenBank/DDBJ whole genome shotgun (WGS) entry which is preliminary data.</text>
</comment>
<evidence type="ECO:0000313" key="2">
    <source>
        <dbReference type="Proteomes" id="UP001620597"/>
    </source>
</evidence>
<dbReference type="RefSeq" id="WP_416207092.1">
    <property type="nucleotide sequence ID" value="NZ_JBBKTX010000025.1"/>
</dbReference>
<keyword evidence="2" id="KW-1185">Reference proteome</keyword>
<gene>
    <name evidence="1" type="ORF">WG929_17195</name>
</gene>
<dbReference type="Pfam" id="PF14103">
    <property type="entry name" value="DUF4276"/>
    <property type="match status" value="1"/>
</dbReference>
<reference evidence="1 2" key="1">
    <citation type="submission" date="2024-03" db="EMBL/GenBank/DDBJ databases">
        <title>High-quality draft genome sequence of Oceanobacter sp. wDCs-4.</title>
        <authorList>
            <person name="Dong C."/>
        </authorList>
    </citation>
    <scope>NUCLEOTIDE SEQUENCE [LARGE SCALE GENOMIC DNA]</scope>
    <source>
        <strain evidence="2">wDCs-4</strain>
    </source>
</reference>
<proteinExistence type="predicted"/>
<protein>
    <submittedName>
        <fullName evidence="1">DUF4276 family protein</fullName>
    </submittedName>
</protein>
<dbReference type="EMBL" id="JBBKTX010000025">
    <property type="protein sequence ID" value="MFK4754151.1"/>
    <property type="molecule type" value="Genomic_DNA"/>
</dbReference>